<dbReference type="NCBIfam" id="NF001133">
    <property type="entry name" value="PRK00142.1-1"/>
    <property type="match status" value="1"/>
</dbReference>
<evidence type="ECO:0000313" key="3">
    <source>
        <dbReference type="EMBL" id="CDH56389.1"/>
    </source>
</evidence>
<dbReference type="VEuPathDB" id="FungiDB:LCOR_07444.1"/>
<evidence type="ECO:0000313" key="4">
    <source>
        <dbReference type="Proteomes" id="UP000027586"/>
    </source>
</evidence>
<dbReference type="Pfam" id="PF17773">
    <property type="entry name" value="UPF0176_N"/>
    <property type="match status" value="1"/>
</dbReference>
<dbReference type="InterPro" id="IPR001763">
    <property type="entry name" value="Rhodanese-like_dom"/>
</dbReference>
<protein>
    <submittedName>
        <fullName evidence="3">Upf0176 protein ycea</fullName>
    </submittedName>
</protein>
<dbReference type="InterPro" id="IPR022111">
    <property type="entry name" value="Rhodanese_C"/>
</dbReference>
<dbReference type="SMART" id="SM00450">
    <property type="entry name" value="RHOD"/>
    <property type="match status" value="1"/>
</dbReference>
<dbReference type="InterPro" id="IPR040503">
    <property type="entry name" value="TRHO_N"/>
</dbReference>
<name>A0A068S283_9FUNG</name>
<dbReference type="Proteomes" id="UP000027586">
    <property type="component" value="Unassembled WGS sequence"/>
</dbReference>
<dbReference type="Pfam" id="PF00581">
    <property type="entry name" value="Rhodanese"/>
    <property type="match status" value="1"/>
</dbReference>
<organism evidence="3 4">
    <name type="scientific">Lichtheimia corymbifera JMRC:FSU:9682</name>
    <dbReference type="NCBI Taxonomy" id="1263082"/>
    <lineage>
        <taxon>Eukaryota</taxon>
        <taxon>Fungi</taxon>
        <taxon>Fungi incertae sedis</taxon>
        <taxon>Mucoromycota</taxon>
        <taxon>Mucoromycotina</taxon>
        <taxon>Mucoromycetes</taxon>
        <taxon>Mucorales</taxon>
        <taxon>Lichtheimiaceae</taxon>
        <taxon>Lichtheimia</taxon>
    </lineage>
</organism>
<dbReference type="PROSITE" id="PS50206">
    <property type="entry name" value="RHODANESE_3"/>
    <property type="match status" value="1"/>
</dbReference>
<dbReference type="InterPro" id="IPR036873">
    <property type="entry name" value="Rhodanese-like_dom_sf"/>
</dbReference>
<dbReference type="OrthoDB" id="25002at2759"/>
<feature type="compositionally biased region" description="Low complexity" evidence="1">
    <location>
        <begin position="52"/>
        <end position="61"/>
    </location>
</feature>
<reference evidence="3" key="1">
    <citation type="submission" date="2013-08" db="EMBL/GenBank/DDBJ databases">
        <title>Gene expansion shapes genome architecture in the human pathogen Lichtheimia corymbifera: an evolutionary genomics analysis in the ancient terrestrial Mucorales (Mucoromycotina).</title>
        <authorList>
            <person name="Schwartze V.U."/>
            <person name="Winter S."/>
            <person name="Shelest E."/>
            <person name="Marcet-Houben M."/>
            <person name="Horn F."/>
            <person name="Wehner S."/>
            <person name="Hoffmann K."/>
            <person name="Riege K."/>
            <person name="Sammeth M."/>
            <person name="Nowrousian M."/>
            <person name="Valiante V."/>
            <person name="Linde J."/>
            <person name="Jacobsen I.D."/>
            <person name="Marz M."/>
            <person name="Brakhage A.A."/>
            <person name="Gabaldon T."/>
            <person name="Bocker S."/>
            <person name="Voigt K."/>
        </authorList>
    </citation>
    <scope>NUCLEOTIDE SEQUENCE [LARGE SCALE GENOMIC DNA]</scope>
    <source>
        <strain evidence="3">FSU 9682</strain>
    </source>
</reference>
<dbReference type="SUPFAM" id="SSF52821">
    <property type="entry name" value="Rhodanese/Cell cycle control phosphatase"/>
    <property type="match status" value="1"/>
</dbReference>
<comment type="caution">
    <text evidence="3">The sequence shown here is derived from an EMBL/GenBank/DDBJ whole genome shotgun (WGS) entry which is preliminary data.</text>
</comment>
<feature type="region of interest" description="Disordered" evidence="1">
    <location>
        <begin position="40"/>
        <end position="63"/>
    </location>
</feature>
<dbReference type="EMBL" id="CBTN010000037">
    <property type="protein sequence ID" value="CDH56389.1"/>
    <property type="molecule type" value="Genomic_DNA"/>
</dbReference>
<dbReference type="PANTHER" id="PTHR43846">
    <property type="entry name" value="UPF0176 PROTEIN YCEA"/>
    <property type="match status" value="1"/>
</dbReference>
<accession>A0A068S283</accession>
<gene>
    <name evidence="3" type="ORF">LCOR_07444.1</name>
</gene>
<dbReference type="Gene3D" id="3.30.70.100">
    <property type="match status" value="1"/>
</dbReference>
<dbReference type="Gene3D" id="3.40.250.10">
    <property type="entry name" value="Rhodanese-like domain"/>
    <property type="match status" value="1"/>
</dbReference>
<dbReference type="PANTHER" id="PTHR43846:SF1">
    <property type="entry name" value="TRNA URIDINE(34) HYDROXYLASE"/>
    <property type="match status" value="1"/>
</dbReference>
<evidence type="ECO:0000259" key="2">
    <source>
        <dbReference type="PROSITE" id="PS50206"/>
    </source>
</evidence>
<dbReference type="Pfam" id="PF12368">
    <property type="entry name" value="Rhodanese_C"/>
    <property type="match status" value="1"/>
</dbReference>
<sequence>MHCQLASRILVQSSWQGALRRSFALSSSCRRFCNNVVNHQHQSNSHHRNNKSHPISSSSPITPVATRYRPVSFYRLTPLSQERVEQLRKQIFDQLTTWGVVGRIYLAPEQGISGINCQIAAPIHMLPMVRQFFDSLDMGQIEYTEGLEDLDTPCFRKLRVMIKKNLVAIKDVLPANEIEIQKEQHLDPEEWHRQLSEKGSDAILVDMRNHYEYDIGRFDHAIKLDVDTFREGLDELERMMLARPDKEVYMYCTGGIRCTATSSYFANKGIGKNLKMLKGGITAYGQYIRQNPKEQSLFRGKNFTFDDRRGERVTHDVLARCFQCGAPCDVLHNCANTRCHLLFVQCDECRTRMNKACSDLCRQVLEGKRTWNMEYDYHRQIRPSLLCNE</sequence>
<feature type="domain" description="Rhodanese" evidence="2">
    <location>
        <begin position="198"/>
        <end position="289"/>
    </location>
</feature>
<dbReference type="STRING" id="1263082.A0A068S283"/>
<proteinExistence type="predicted"/>
<dbReference type="AlphaFoldDB" id="A0A068S283"/>
<keyword evidence="4" id="KW-1185">Reference proteome</keyword>
<evidence type="ECO:0000256" key="1">
    <source>
        <dbReference type="SAM" id="MobiDB-lite"/>
    </source>
</evidence>